<feature type="domain" description="Antitoxin SocA-like Panacea" evidence="1">
    <location>
        <begin position="29"/>
        <end position="121"/>
    </location>
</feature>
<gene>
    <name evidence="2" type="ORF">S06H3_64322</name>
</gene>
<name>X1R9F3_9ZZZZ</name>
<sequence length="122" mass="14392">MNIVKAQDVTDLMLYWANRDGDLISNLKLQKLLYYAQAWYLVNFAVPLFDDSIEAWDFGPVIPNVYHEYKRFRCDPIRYHDEAGKEEKQFSKEQLEFLVEFYGVYIGIPAHTLVSISHNEKP</sequence>
<proteinExistence type="predicted"/>
<protein>
    <recommendedName>
        <fullName evidence="1">Antitoxin SocA-like Panacea domain-containing protein</fullName>
    </recommendedName>
</protein>
<organism evidence="2">
    <name type="scientific">marine sediment metagenome</name>
    <dbReference type="NCBI Taxonomy" id="412755"/>
    <lineage>
        <taxon>unclassified sequences</taxon>
        <taxon>metagenomes</taxon>
        <taxon>ecological metagenomes</taxon>
    </lineage>
</organism>
<comment type="caution">
    <text evidence="2">The sequence shown here is derived from an EMBL/GenBank/DDBJ whole genome shotgun (WGS) entry which is preliminary data.</text>
</comment>
<dbReference type="Pfam" id="PF13274">
    <property type="entry name" value="SocA_Panacea"/>
    <property type="match status" value="1"/>
</dbReference>
<dbReference type="AlphaFoldDB" id="X1R9F3"/>
<evidence type="ECO:0000313" key="2">
    <source>
        <dbReference type="EMBL" id="GAI52224.1"/>
    </source>
</evidence>
<feature type="non-terminal residue" evidence="2">
    <location>
        <position position="122"/>
    </location>
</feature>
<accession>X1R9F3</accession>
<evidence type="ECO:0000259" key="1">
    <source>
        <dbReference type="Pfam" id="PF13274"/>
    </source>
</evidence>
<reference evidence="2" key="1">
    <citation type="journal article" date="2014" name="Front. Microbiol.">
        <title>High frequency of phylogenetically diverse reductive dehalogenase-homologous genes in deep subseafloor sedimentary metagenomes.</title>
        <authorList>
            <person name="Kawai M."/>
            <person name="Futagami T."/>
            <person name="Toyoda A."/>
            <person name="Takaki Y."/>
            <person name="Nishi S."/>
            <person name="Hori S."/>
            <person name="Arai W."/>
            <person name="Tsubouchi T."/>
            <person name="Morono Y."/>
            <person name="Uchiyama I."/>
            <person name="Ito T."/>
            <person name="Fujiyama A."/>
            <person name="Inagaki F."/>
            <person name="Takami H."/>
        </authorList>
    </citation>
    <scope>NUCLEOTIDE SEQUENCE</scope>
    <source>
        <strain evidence="2">Expedition CK06-06</strain>
    </source>
</reference>
<dbReference type="InterPro" id="IPR025272">
    <property type="entry name" value="SocA_Panacea"/>
</dbReference>
<dbReference type="EMBL" id="BARV01042928">
    <property type="protein sequence ID" value="GAI52224.1"/>
    <property type="molecule type" value="Genomic_DNA"/>
</dbReference>